<dbReference type="EMBL" id="VSSQ01010616">
    <property type="protein sequence ID" value="MPM44785.1"/>
    <property type="molecule type" value="Genomic_DNA"/>
</dbReference>
<feature type="region of interest" description="Disordered" evidence="1">
    <location>
        <begin position="47"/>
        <end position="84"/>
    </location>
</feature>
<reference evidence="2" key="1">
    <citation type="submission" date="2019-08" db="EMBL/GenBank/DDBJ databases">
        <authorList>
            <person name="Kucharzyk K."/>
            <person name="Murdoch R.W."/>
            <person name="Higgins S."/>
            <person name="Loffler F."/>
        </authorList>
    </citation>
    <scope>NUCLEOTIDE SEQUENCE</scope>
</reference>
<organism evidence="2">
    <name type="scientific">bioreactor metagenome</name>
    <dbReference type="NCBI Taxonomy" id="1076179"/>
    <lineage>
        <taxon>unclassified sequences</taxon>
        <taxon>metagenomes</taxon>
        <taxon>ecological metagenomes</taxon>
    </lineage>
</organism>
<evidence type="ECO:0000313" key="2">
    <source>
        <dbReference type="EMBL" id="MPM44785.1"/>
    </source>
</evidence>
<evidence type="ECO:0000256" key="1">
    <source>
        <dbReference type="SAM" id="MobiDB-lite"/>
    </source>
</evidence>
<feature type="compositionally biased region" description="Basic and acidic residues" evidence="1">
    <location>
        <begin position="72"/>
        <end position="84"/>
    </location>
</feature>
<gene>
    <name evidence="2" type="ORF">SDC9_91467</name>
</gene>
<comment type="caution">
    <text evidence="2">The sequence shown here is derived from an EMBL/GenBank/DDBJ whole genome shotgun (WGS) entry which is preliminary data.</text>
</comment>
<sequence length="542" mass="58453">MVVDDLDAVDVENDVFRFHIRTFSSHSPNRKPLLFKRLAIARVAQSLKQARHHRQQPPSKGRPAAKVVSPFPEREARREKGEGAQRLRGMSLALSAAGDLLVRQILVRVLLDQRLDDLVVGLVPVAAHVPLLAIPGVDACPGRAHVVGARCLHRTHDLVEAQFLQACFGQVQVFVAPAHLLAGHGLALAELLLRRADGFHRQHRDQHAARVKHGADFVTRAAASLLVVHVLEHVLRHLGVLTKAVERQCLIALGAFAHVTHVRLGTCPPHAIQLVAREAGGLRFLQRSGVHHAPAPQQREVGLALAQLQPGGLLLHAWRGHGQQLQIKAVHLGALLQHGDGFLAERAVVIDQRDLLALELVQAAHLLAQVLDQDVRAGPVAAHEREVPLEGIAILGNRQAIAQCDQRNLVDGSFFCQREGDAGGLRVERGHVGLALQAFVALHAAVGGVAGFALFVRDLHAVDAAIALVDQLEVVLLAVGPWNTVGRIGSGAVRQQRDELLVGLREGAASKTGACGDQRGSQCQTCELHGLSPMKSEWTNVT</sequence>
<proteinExistence type="predicted"/>
<dbReference type="AlphaFoldDB" id="A0A644ZV35"/>
<accession>A0A644ZV35</accession>
<name>A0A644ZV35_9ZZZZ</name>
<protein>
    <submittedName>
        <fullName evidence="2">Uncharacterized protein</fullName>
    </submittedName>
</protein>